<feature type="signal peptide" evidence="8">
    <location>
        <begin position="1"/>
        <end position="21"/>
    </location>
</feature>
<evidence type="ECO:0000256" key="1">
    <source>
        <dbReference type="ARBA" id="ARBA00004542"/>
    </source>
</evidence>
<keyword evidence="6 8" id="KW-0472">Membrane</keyword>
<accession>A0A4Y2CPB3</accession>
<feature type="transmembrane region" description="Helical" evidence="8">
    <location>
        <begin position="350"/>
        <end position="372"/>
    </location>
</feature>
<evidence type="ECO:0000256" key="8">
    <source>
        <dbReference type="RuleBase" id="RU363079"/>
    </source>
</evidence>
<keyword evidence="3 8" id="KW-0812">Transmembrane</keyword>
<evidence type="ECO:0000256" key="3">
    <source>
        <dbReference type="ARBA" id="ARBA00022692"/>
    </source>
</evidence>
<feature type="transmembrane region" description="Helical" evidence="8">
    <location>
        <begin position="477"/>
        <end position="503"/>
    </location>
</feature>
<protein>
    <recommendedName>
        <fullName evidence="8">Transmembrane 9 superfamily member</fullName>
    </recommendedName>
</protein>
<feature type="transmembrane region" description="Helical" evidence="8">
    <location>
        <begin position="438"/>
        <end position="465"/>
    </location>
</feature>
<comment type="subcellular location">
    <subcellularLocation>
        <location evidence="1">Cytoplasmic vesicle</location>
        <location evidence="1">Autophagosome membrane</location>
        <topology evidence="1">Multi-pass membrane protein</topology>
    </subcellularLocation>
</comment>
<feature type="transmembrane region" description="Helical" evidence="8">
    <location>
        <begin position="549"/>
        <end position="570"/>
    </location>
</feature>
<evidence type="ECO:0000256" key="4">
    <source>
        <dbReference type="ARBA" id="ARBA00022729"/>
    </source>
</evidence>
<evidence type="ECO:0000256" key="7">
    <source>
        <dbReference type="ARBA" id="ARBA00037688"/>
    </source>
</evidence>
<evidence type="ECO:0000313" key="9">
    <source>
        <dbReference type="EMBL" id="GBM06250.1"/>
    </source>
</evidence>
<name>A0A4Y2CPB3_ARAVE</name>
<dbReference type="InterPro" id="IPR004240">
    <property type="entry name" value="EMP70"/>
</dbReference>
<dbReference type="GO" id="GO:0000421">
    <property type="term" value="C:autophagosome membrane"/>
    <property type="evidence" value="ECO:0007669"/>
    <property type="project" value="UniProtKB-SubCell"/>
</dbReference>
<dbReference type="AlphaFoldDB" id="A0A4Y2CPB3"/>
<feature type="transmembrane region" description="Helical" evidence="8">
    <location>
        <begin position="285"/>
        <end position="312"/>
    </location>
</feature>
<sequence>MLSYLFLIGIVSSFSVQFIEGYEISEKVILYVNKVGPYFNPHETYHYYQLPVCRPEKIEHKSLTLGEVLEGDRMAYSMYNISFRVPVKNEKLCSLTLNEREVAQLKEAIEDLYYFEFIIDDLPLHGFIGHLEEGGFLPHSHKIYLWTHYTFNIMFNSNKIISANVSTAGVTPISLNDAQAPFPITHTYSVNWIETRETYDDRLKKARSSSFFPKTLEIHWLSVINSAVLVMLLLGFVVVILTRILRNDFARYNGDADDIENLECDEYGWKIIRGDIFRFPPYKSLFCAILGVGCQFLSIAFGIVIMSLLGLFNVHKHGAMNTLAFLLYAFTSGVAGYVSASMYKQMGGKLWVWNINLTSFLFSGPFFIIWSIQNTIAWAYASTQALPASTITLLLAVWLCVGYPLCIIGGVLGKNWSGNLDVPCRTKHIPREIPPVNWYHSAVVHCIIGGFLPFSAISVELYYIFATVWGREQYTLYGVLFVVFFILLSVTACISVALTYFQLSSEDYKWWWRSIFNAGSTGAFVLIYATFYYLQRSNMEGLLQAVEFFGYTLLTCYVFFLTLGTVSFYASLRFVRYIYQNVKAD</sequence>
<dbReference type="Proteomes" id="UP000499080">
    <property type="component" value="Unassembled WGS sequence"/>
</dbReference>
<keyword evidence="4 8" id="KW-0732">Signal</keyword>
<organism evidence="9 10">
    <name type="scientific">Araneus ventricosus</name>
    <name type="common">Orbweaver spider</name>
    <name type="synonym">Epeira ventricosa</name>
    <dbReference type="NCBI Taxonomy" id="182803"/>
    <lineage>
        <taxon>Eukaryota</taxon>
        <taxon>Metazoa</taxon>
        <taxon>Ecdysozoa</taxon>
        <taxon>Arthropoda</taxon>
        <taxon>Chelicerata</taxon>
        <taxon>Arachnida</taxon>
        <taxon>Araneae</taxon>
        <taxon>Araneomorphae</taxon>
        <taxon>Entelegynae</taxon>
        <taxon>Araneoidea</taxon>
        <taxon>Araneidae</taxon>
        <taxon>Araneus</taxon>
    </lineage>
</organism>
<keyword evidence="10" id="KW-1185">Reference proteome</keyword>
<dbReference type="GO" id="GO:0072657">
    <property type="term" value="P:protein localization to membrane"/>
    <property type="evidence" value="ECO:0007669"/>
    <property type="project" value="TreeGrafter"/>
</dbReference>
<dbReference type="EMBL" id="BGPR01000225">
    <property type="protein sequence ID" value="GBM06250.1"/>
    <property type="molecule type" value="Genomic_DNA"/>
</dbReference>
<feature type="chain" id="PRO_5021479829" description="Transmembrane 9 superfamily member" evidence="8">
    <location>
        <begin position="22"/>
        <end position="585"/>
    </location>
</feature>
<comment type="caution">
    <text evidence="9">The sequence shown here is derived from an EMBL/GenBank/DDBJ whole genome shotgun (WGS) entry which is preliminary data.</text>
</comment>
<comment type="function">
    <text evidence="7">Plays an essential role in autophagy.</text>
</comment>
<dbReference type="PANTHER" id="PTHR10766">
    <property type="entry name" value="TRANSMEMBRANE 9 SUPERFAMILY PROTEIN"/>
    <property type="match status" value="1"/>
</dbReference>
<feature type="transmembrane region" description="Helical" evidence="8">
    <location>
        <begin position="515"/>
        <end position="534"/>
    </location>
</feature>
<evidence type="ECO:0000256" key="5">
    <source>
        <dbReference type="ARBA" id="ARBA00022989"/>
    </source>
</evidence>
<feature type="transmembrane region" description="Helical" evidence="8">
    <location>
        <begin position="318"/>
        <end position="338"/>
    </location>
</feature>
<dbReference type="Pfam" id="PF02990">
    <property type="entry name" value="EMP70"/>
    <property type="match status" value="1"/>
</dbReference>
<keyword evidence="5 8" id="KW-1133">Transmembrane helix</keyword>
<proteinExistence type="inferred from homology"/>
<evidence type="ECO:0000256" key="6">
    <source>
        <dbReference type="ARBA" id="ARBA00023136"/>
    </source>
</evidence>
<evidence type="ECO:0000256" key="2">
    <source>
        <dbReference type="ARBA" id="ARBA00005227"/>
    </source>
</evidence>
<reference evidence="9 10" key="1">
    <citation type="journal article" date="2019" name="Sci. Rep.">
        <title>Orb-weaving spider Araneus ventricosus genome elucidates the spidroin gene catalogue.</title>
        <authorList>
            <person name="Kono N."/>
            <person name="Nakamura H."/>
            <person name="Ohtoshi R."/>
            <person name="Moran D.A.P."/>
            <person name="Shinohara A."/>
            <person name="Yoshida Y."/>
            <person name="Fujiwara M."/>
            <person name="Mori M."/>
            <person name="Tomita M."/>
            <person name="Arakawa K."/>
        </authorList>
    </citation>
    <scope>NUCLEOTIDE SEQUENCE [LARGE SCALE GENOMIC DNA]</scope>
</reference>
<comment type="similarity">
    <text evidence="2 8">Belongs to the nonaspanin (TM9SF) (TC 9.A.2) family.</text>
</comment>
<feature type="transmembrane region" description="Helical" evidence="8">
    <location>
        <begin position="218"/>
        <end position="241"/>
    </location>
</feature>
<feature type="transmembrane region" description="Helical" evidence="8">
    <location>
        <begin position="392"/>
        <end position="417"/>
    </location>
</feature>
<dbReference type="PANTHER" id="PTHR10766:SF177">
    <property type="entry name" value="TRANSMEMBRANE 9 SUPERFAMILY MEMBER 1"/>
    <property type="match status" value="1"/>
</dbReference>
<dbReference type="OrthoDB" id="1666796at2759"/>
<gene>
    <name evidence="9" type="primary">Tm9sf1</name>
    <name evidence="9" type="ORF">AVEN_269645_1</name>
</gene>
<evidence type="ECO:0000313" key="10">
    <source>
        <dbReference type="Proteomes" id="UP000499080"/>
    </source>
</evidence>